<organism evidence="1">
    <name type="scientific">Anguilla anguilla</name>
    <name type="common">European freshwater eel</name>
    <name type="synonym">Muraena anguilla</name>
    <dbReference type="NCBI Taxonomy" id="7936"/>
    <lineage>
        <taxon>Eukaryota</taxon>
        <taxon>Metazoa</taxon>
        <taxon>Chordata</taxon>
        <taxon>Craniata</taxon>
        <taxon>Vertebrata</taxon>
        <taxon>Euteleostomi</taxon>
        <taxon>Actinopterygii</taxon>
        <taxon>Neopterygii</taxon>
        <taxon>Teleostei</taxon>
        <taxon>Anguilliformes</taxon>
        <taxon>Anguillidae</taxon>
        <taxon>Anguilla</taxon>
    </lineage>
</organism>
<proteinExistence type="predicted"/>
<evidence type="ECO:0000313" key="1">
    <source>
        <dbReference type="EMBL" id="JAH06055.1"/>
    </source>
</evidence>
<dbReference type="EMBL" id="GBXM01102522">
    <property type="protein sequence ID" value="JAH06055.1"/>
    <property type="molecule type" value="Transcribed_RNA"/>
</dbReference>
<reference evidence="1" key="1">
    <citation type="submission" date="2014-11" db="EMBL/GenBank/DDBJ databases">
        <authorList>
            <person name="Amaro Gonzalez C."/>
        </authorList>
    </citation>
    <scope>NUCLEOTIDE SEQUENCE</scope>
</reference>
<dbReference type="AlphaFoldDB" id="A0A0E9PPP3"/>
<protein>
    <submittedName>
        <fullName evidence="1">Uncharacterized protein</fullName>
    </submittedName>
</protein>
<sequence>MCDQSLKRLMLEWYESCVQRYINHWARAYPIFCSPTFQQPSGQEARACISPWCTVVGR</sequence>
<accession>A0A0E9PPP3</accession>
<reference evidence="1" key="2">
    <citation type="journal article" date="2015" name="Fish Shellfish Immunol.">
        <title>Early steps in the European eel (Anguilla anguilla)-Vibrio vulnificus interaction in the gills: Role of the RtxA13 toxin.</title>
        <authorList>
            <person name="Callol A."/>
            <person name="Pajuelo D."/>
            <person name="Ebbesson L."/>
            <person name="Teles M."/>
            <person name="MacKenzie S."/>
            <person name="Amaro C."/>
        </authorList>
    </citation>
    <scope>NUCLEOTIDE SEQUENCE</scope>
</reference>
<name>A0A0E9PPP3_ANGAN</name>